<dbReference type="RefSeq" id="WP_150446877.1">
    <property type="nucleotide sequence ID" value="NZ_VYQE01000008.1"/>
</dbReference>
<dbReference type="GO" id="GO:0005694">
    <property type="term" value="C:chromosome"/>
    <property type="evidence" value="ECO:0007669"/>
    <property type="project" value="TreeGrafter"/>
</dbReference>
<protein>
    <submittedName>
        <fullName evidence="3">Nuclease</fullName>
    </submittedName>
</protein>
<evidence type="ECO:0000259" key="2">
    <source>
        <dbReference type="SMART" id="SM00470"/>
    </source>
</evidence>
<evidence type="ECO:0000256" key="1">
    <source>
        <dbReference type="SAM" id="MobiDB-lite"/>
    </source>
</evidence>
<evidence type="ECO:0000313" key="3">
    <source>
        <dbReference type="EMBL" id="KAA9005096.1"/>
    </source>
</evidence>
<dbReference type="SUPFAM" id="SSF110849">
    <property type="entry name" value="ParB/Sulfiredoxin"/>
    <property type="match status" value="1"/>
</dbReference>
<gene>
    <name evidence="3" type="ORF">F3S47_18890</name>
</gene>
<dbReference type="Pfam" id="PF02195">
    <property type="entry name" value="ParB_N"/>
    <property type="match status" value="1"/>
</dbReference>
<evidence type="ECO:0000313" key="4">
    <source>
        <dbReference type="Proteomes" id="UP000326554"/>
    </source>
</evidence>
<comment type="caution">
    <text evidence="3">The sequence shown here is derived from an EMBL/GenBank/DDBJ whole genome shotgun (WGS) entry which is preliminary data.</text>
</comment>
<dbReference type="CDD" id="cd16405">
    <property type="entry name" value="RepB_like_N"/>
    <property type="match status" value="1"/>
</dbReference>
<dbReference type="Proteomes" id="UP000326554">
    <property type="component" value="Unassembled WGS sequence"/>
</dbReference>
<accession>A0A5J5GAE0</accession>
<feature type="region of interest" description="Disordered" evidence="1">
    <location>
        <begin position="1"/>
        <end position="36"/>
    </location>
</feature>
<dbReference type="InterPro" id="IPR050336">
    <property type="entry name" value="Chromosome_partition/occlusion"/>
</dbReference>
<dbReference type="EMBL" id="VYQE01000008">
    <property type="protein sequence ID" value="KAA9005096.1"/>
    <property type="molecule type" value="Genomic_DNA"/>
</dbReference>
<dbReference type="InterPro" id="IPR036086">
    <property type="entry name" value="ParB/Sulfiredoxin_sf"/>
</dbReference>
<reference evidence="3 4" key="1">
    <citation type="submission" date="2019-09" db="EMBL/GenBank/DDBJ databases">
        <authorList>
            <person name="Park J.-S."/>
            <person name="Choi H.-J."/>
        </authorList>
    </citation>
    <scope>NUCLEOTIDE SEQUENCE [LARGE SCALE GENOMIC DNA]</scope>
    <source>
        <strain evidence="3 4">176SS1-4</strain>
    </source>
</reference>
<dbReference type="PANTHER" id="PTHR33375">
    <property type="entry name" value="CHROMOSOME-PARTITIONING PROTEIN PARB-RELATED"/>
    <property type="match status" value="1"/>
</dbReference>
<organism evidence="3 4">
    <name type="scientific">Histidinibacterium aquaticum</name>
    <dbReference type="NCBI Taxonomy" id="2613962"/>
    <lineage>
        <taxon>Bacteria</taxon>
        <taxon>Pseudomonadati</taxon>
        <taxon>Pseudomonadota</taxon>
        <taxon>Alphaproteobacteria</taxon>
        <taxon>Rhodobacterales</taxon>
        <taxon>Paracoccaceae</taxon>
        <taxon>Histidinibacterium</taxon>
    </lineage>
</organism>
<feature type="compositionally biased region" description="Low complexity" evidence="1">
    <location>
        <begin position="282"/>
        <end position="293"/>
    </location>
</feature>
<sequence length="346" mass="36856">MAKRKRLTPARTGYLATPPASSGNGVRPGLLASGSSPAPIASVAGEASAASALSELSESLERARSEGRMVVSLPLTQVETGYLVRDRIAVADEETEALKESLRARGQQTPVEVTTLGPDRYGLISGWRRVTAIKALHEETGEERFEAVQALIRKPSEASEAYTAMVEENEIRVGLSYYERARIVVKAAEAGVFPDASTALARLFGAASRSRRSKIKSYLAIVRTLDGQLRFPQAIGERLGLQLSRALEDPGFAERAGQRLSEAAPGSAEEETALLTALLAPSPAPSKASEAPAPQRPRIAPGETCTLTRDVRLRVDRDGSVTLYGPGVTDSFRSRLLEAFGSAGAE</sequence>
<dbReference type="SMART" id="SM00470">
    <property type="entry name" value="ParB"/>
    <property type="match status" value="1"/>
</dbReference>
<dbReference type="GO" id="GO:0007059">
    <property type="term" value="P:chromosome segregation"/>
    <property type="evidence" value="ECO:0007669"/>
    <property type="project" value="TreeGrafter"/>
</dbReference>
<dbReference type="AlphaFoldDB" id="A0A5J5GAE0"/>
<dbReference type="InterPro" id="IPR037972">
    <property type="entry name" value="RepB_N"/>
</dbReference>
<dbReference type="Gene3D" id="3.90.1530.30">
    <property type="match status" value="1"/>
</dbReference>
<dbReference type="InterPro" id="IPR003115">
    <property type="entry name" value="ParB_N"/>
</dbReference>
<name>A0A5J5GAE0_9RHOB</name>
<feature type="region of interest" description="Disordered" evidence="1">
    <location>
        <begin position="282"/>
        <end position="303"/>
    </location>
</feature>
<proteinExistence type="predicted"/>
<keyword evidence="4" id="KW-1185">Reference proteome</keyword>
<feature type="domain" description="ParB-like N-terminal" evidence="2">
    <location>
        <begin position="71"/>
        <end position="170"/>
    </location>
</feature>
<dbReference type="PANTHER" id="PTHR33375:SF1">
    <property type="entry name" value="CHROMOSOME-PARTITIONING PROTEIN PARB-RELATED"/>
    <property type="match status" value="1"/>
</dbReference>